<sequence length="170" mass="18640">MRANTADISVVLTVGNNMMGDDGAGPLLAELMTLNPVVGWTVVDGGAAPENVVHRVRALRPRRVVVVDAADMALTPGDIRLIEPADIAGMFIMSTHNLPLSFVIEQLKEDIAEVWFVGIQPDVVAFYFPMTEPVTRAVNRLYQRLGQWREDGGFAWLRTDADPDGDERPA</sequence>
<name>A0AAU7QEU7_9GAMM</name>
<dbReference type="Gene3D" id="3.40.50.1450">
    <property type="entry name" value="HybD-like"/>
    <property type="match status" value="1"/>
</dbReference>
<dbReference type="GO" id="GO:0008047">
    <property type="term" value="F:enzyme activator activity"/>
    <property type="evidence" value="ECO:0007669"/>
    <property type="project" value="InterPro"/>
</dbReference>
<organism evidence="1">
    <name type="scientific">Acerihabitans sp. KWT182</name>
    <dbReference type="NCBI Taxonomy" id="3157919"/>
    <lineage>
        <taxon>Bacteria</taxon>
        <taxon>Pseudomonadati</taxon>
        <taxon>Pseudomonadota</taxon>
        <taxon>Gammaproteobacteria</taxon>
        <taxon>Enterobacterales</taxon>
        <taxon>Pectobacteriaceae</taxon>
        <taxon>Acerihabitans</taxon>
    </lineage>
</organism>
<dbReference type="GO" id="GO:0016485">
    <property type="term" value="P:protein processing"/>
    <property type="evidence" value="ECO:0007669"/>
    <property type="project" value="TreeGrafter"/>
</dbReference>
<dbReference type="NCBIfam" id="TIGR00142">
    <property type="entry name" value="hycI"/>
    <property type="match status" value="1"/>
</dbReference>
<dbReference type="EMBL" id="CP157947">
    <property type="protein sequence ID" value="XBS70711.1"/>
    <property type="molecule type" value="Genomic_DNA"/>
</dbReference>
<dbReference type="Pfam" id="PF01750">
    <property type="entry name" value="HycI"/>
    <property type="match status" value="1"/>
</dbReference>
<gene>
    <name evidence="1" type="primary">hycI</name>
    <name evidence="1" type="ORF">ABK905_06140</name>
</gene>
<proteinExistence type="predicted"/>
<dbReference type="AlphaFoldDB" id="A0AAU7QEU7"/>
<dbReference type="PANTHER" id="PTHR30302">
    <property type="entry name" value="HYDROGENASE 1 MATURATION PROTEASE"/>
    <property type="match status" value="1"/>
</dbReference>
<dbReference type="PRINTS" id="PR00446">
    <property type="entry name" value="HYDRGNUPTAKE"/>
</dbReference>
<evidence type="ECO:0000313" key="1">
    <source>
        <dbReference type="EMBL" id="XBS70711.1"/>
    </source>
</evidence>
<dbReference type="NCBIfam" id="TIGR00072">
    <property type="entry name" value="hydrog_prot"/>
    <property type="match status" value="1"/>
</dbReference>
<dbReference type="PANTHER" id="PTHR30302:SF4">
    <property type="entry name" value="HYDROGENASE 3 MATURATION PROTEASE"/>
    <property type="match status" value="1"/>
</dbReference>
<dbReference type="CDD" id="cd06067">
    <property type="entry name" value="H2MP_MemB-H2evol"/>
    <property type="match status" value="1"/>
</dbReference>
<dbReference type="InterPro" id="IPR004420">
    <property type="entry name" value="Pept_A31_hyd_mat_HycI"/>
</dbReference>
<dbReference type="EC" id="3.4.23.51" evidence="1"/>
<reference evidence="1" key="1">
    <citation type="submission" date="2024-06" db="EMBL/GenBank/DDBJ databases">
        <authorList>
            <person name="Coelho C."/>
            <person name="Bento M."/>
            <person name="Garcia E."/>
            <person name="Camelo A."/>
            <person name="Brandao I."/>
            <person name="Espirito Santo C."/>
            <person name="Trovao J."/>
            <person name="Verissimo A."/>
            <person name="Costa J."/>
            <person name="Tiago I."/>
        </authorList>
    </citation>
    <scope>NUCLEOTIDE SEQUENCE</scope>
    <source>
        <strain evidence="1">KWT182</strain>
    </source>
</reference>
<dbReference type="GO" id="GO:0004175">
    <property type="term" value="F:endopeptidase activity"/>
    <property type="evidence" value="ECO:0007669"/>
    <property type="project" value="TreeGrafter"/>
</dbReference>
<dbReference type="SUPFAM" id="SSF53163">
    <property type="entry name" value="HybD-like"/>
    <property type="match status" value="1"/>
</dbReference>
<dbReference type="InterPro" id="IPR000671">
    <property type="entry name" value="Peptidase_A31"/>
</dbReference>
<protein>
    <submittedName>
        <fullName evidence="1">Hydrogenase maturation peptidase HycI</fullName>
        <ecNumber evidence="1">3.4.23.51</ecNumber>
    </submittedName>
</protein>
<dbReference type="InterPro" id="IPR023430">
    <property type="entry name" value="Pept_HybD-like_dom_sf"/>
</dbReference>
<keyword evidence="1" id="KW-0378">Hydrolase</keyword>
<accession>A0AAU7QEU7</accession>